<evidence type="ECO:0008006" key="5">
    <source>
        <dbReference type="Google" id="ProtNLM"/>
    </source>
</evidence>
<dbReference type="CDD" id="cd01392">
    <property type="entry name" value="HTH_LacI"/>
    <property type="match status" value="1"/>
</dbReference>
<gene>
    <name evidence="3" type="ORF">GCM10022236_42860</name>
</gene>
<dbReference type="PROSITE" id="PS50943">
    <property type="entry name" value="HTH_CROC1"/>
    <property type="match status" value="1"/>
</dbReference>
<dbReference type="InterPro" id="IPR001387">
    <property type="entry name" value="Cro/C1-type_HTH"/>
</dbReference>
<proteinExistence type="predicted"/>
<dbReference type="InterPro" id="IPR010982">
    <property type="entry name" value="Lambda_DNA-bd_dom_sf"/>
</dbReference>
<dbReference type="EMBL" id="BAABAB010000039">
    <property type="protein sequence ID" value="GAA3635720.1"/>
    <property type="molecule type" value="Genomic_DNA"/>
</dbReference>
<feature type="domain" description="HTH cro/C1-type" evidence="2">
    <location>
        <begin position="196"/>
        <end position="239"/>
    </location>
</feature>
<evidence type="ECO:0000259" key="1">
    <source>
        <dbReference type="PROSITE" id="PS50932"/>
    </source>
</evidence>
<dbReference type="PROSITE" id="PS50932">
    <property type="entry name" value="HTH_LACI_2"/>
    <property type="match status" value="1"/>
</dbReference>
<dbReference type="InterPro" id="IPR036890">
    <property type="entry name" value="HATPase_C_sf"/>
</dbReference>
<dbReference type="Pfam" id="PF00356">
    <property type="entry name" value="LacI"/>
    <property type="match status" value="1"/>
</dbReference>
<organism evidence="3 4">
    <name type="scientific">Microlunatus ginsengisoli</name>
    <dbReference type="NCBI Taxonomy" id="363863"/>
    <lineage>
        <taxon>Bacteria</taxon>
        <taxon>Bacillati</taxon>
        <taxon>Actinomycetota</taxon>
        <taxon>Actinomycetes</taxon>
        <taxon>Propionibacteriales</taxon>
        <taxon>Propionibacteriaceae</taxon>
        <taxon>Microlunatus</taxon>
    </lineage>
</organism>
<evidence type="ECO:0000313" key="4">
    <source>
        <dbReference type="Proteomes" id="UP001501490"/>
    </source>
</evidence>
<sequence length="242" mass="25776">MTPGADQQTNLDSLDRIRASVDLCKDLLSAYAEVAKVRARLGPWPSSSLRESLQAAAKVYSDTSNVLVELPNAIAGYTNHFLLATLLPILENALDESEEGWPVGVVASEDTNSTIIEITNQTLRESLDRAIYTSGMTTKSGHQGLGLSGVRRLLDTRGGAIGHTCENGWITFEVRLPKEAVTGASISGMTTSMPPTLEMVAAAAGVSRATVSRVINGSTNVRPQVVAAVNEAIIRLNYVPNK</sequence>
<accession>A0ABP7AN84</accession>
<dbReference type="SMART" id="SM00354">
    <property type="entry name" value="HTH_LACI"/>
    <property type="match status" value="1"/>
</dbReference>
<dbReference type="InterPro" id="IPR032834">
    <property type="entry name" value="NatK-like_C"/>
</dbReference>
<feature type="domain" description="HTH lacI-type" evidence="1">
    <location>
        <begin position="195"/>
        <end position="242"/>
    </location>
</feature>
<dbReference type="Gene3D" id="3.30.565.10">
    <property type="entry name" value="Histidine kinase-like ATPase, C-terminal domain"/>
    <property type="match status" value="1"/>
</dbReference>
<dbReference type="SUPFAM" id="SSF47413">
    <property type="entry name" value="lambda repressor-like DNA-binding domains"/>
    <property type="match status" value="1"/>
</dbReference>
<evidence type="ECO:0000259" key="2">
    <source>
        <dbReference type="PROSITE" id="PS50943"/>
    </source>
</evidence>
<name>A0ABP7AN84_9ACTN</name>
<reference evidence="4" key="1">
    <citation type="journal article" date="2019" name="Int. J. Syst. Evol. Microbiol.">
        <title>The Global Catalogue of Microorganisms (GCM) 10K type strain sequencing project: providing services to taxonomists for standard genome sequencing and annotation.</title>
        <authorList>
            <consortium name="The Broad Institute Genomics Platform"/>
            <consortium name="The Broad Institute Genome Sequencing Center for Infectious Disease"/>
            <person name="Wu L."/>
            <person name="Ma J."/>
        </authorList>
    </citation>
    <scope>NUCLEOTIDE SEQUENCE [LARGE SCALE GENOMIC DNA]</scope>
    <source>
        <strain evidence="4">JCM 16929</strain>
    </source>
</reference>
<evidence type="ECO:0000313" key="3">
    <source>
        <dbReference type="EMBL" id="GAA3635720.1"/>
    </source>
</evidence>
<comment type="caution">
    <text evidence="3">The sequence shown here is derived from an EMBL/GenBank/DDBJ whole genome shotgun (WGS) entry which is preliminary data.</text>
</comment>
<protein>
    <recommendedName>
        <fullName evidence="5">HTH lacI-type domain-containing protein</fullName>
    </recommendedName>
</protein>
<dbReference type="Gene3D" id="1.10.260.40">
    <property type="entry name" value="lambda repressor-like DNA-binding domains"/>
    <property type="match status" value="1"/>
</dbReference>
<dbReference type="Pfam" id="PF14501">
    <property type="entry name" value="HATPase_c_5"/>
    <property type="match status" value="1"/>
</dbReference>
<dbReference type="Proteomes" id="UP001501490">
    <property type="component" value="Unassembled WGS sequence"/>
</dbReference>
<keyword evidence="4" id="KW-1185">Reference proteome</keyword>
<dbReference type="SUPFAM" id="SSF55874">
    <property type="entry name" value="ATPase domain of HSP90 chaperone/DNA topoisomerase II/histidine kinase"/>
    <property type="match status" value="1"/>
</dbReference>
<dbReference type="InterPro" id="IPR000843">
    <property type="entry name" value="HTH_LacI"/>
</dbReference>